<evidence type="ECO:0000256" key="3">
    <source>
        <dbReference type="ARBA" id="ARBA00022679"/>
    </source>
</evidence>
<dbReference type="CDD" id="cd16913">
    <property type="entry name" value="YkuD_like"/>
    <property type="match status" value="1"/>
</dbReference>
<dbReference type="PANTHER" id="PTHR36699:SF1">
    <property type="entry name" value="L,D-TRANSPEPTIDASE YAFK-RELATED"/>
    <property type="match status" value="1"/>
</dbReference>
<sequence length="171" mass="18360">MALLALTGCQTAASESEIIGGAEAVAKGLTADAILVDKSDRTLDLYADGKVIARYTGIQLGDDPVGHKRFQGDERTPEGRYTIDRRNPNSIAHLSLGISYPNAEDRAYAEEHGLSPGGDIFIHGQLNGWPDNPAVSAIPYDWTDGCIAVSNGEMDEIWQLVPVGTEIIIRP</sequence>
<dbReference type="Proteomes" id="UP001302429">
    <property type="component" value="Chromosome"/>
</dbReference>
<keyword evidence="6 7" id="KW-0961">Cell wall biogenesis/degradation</keyword>
<dbReference type="GO" id="GO:0008360">
    <property type="term" value="P:regulation of cell shape"/>
    <property type="evidence" value="ECO:0007669"/>
    <property type="project" value="UniProtKB-UniRule"/>
</dbReference>
<comment type="pathway">
    <text evidence="1 7">Cell wall biogenesis; peptidoglycan biosynthesis.</text>
</comment>
<dbReference type="GO" id="GO:0009252">
    <property type="term" value="P:peptidoglycan biosynthetic process"/>
    <property type="evidence" value="ECO:0007669"/>
    <property type="project" value="UniProtKB-KW"/>
</dbReference>
<protein>
    <submittedName>
        <fullName evidence="9">L,D-transpeptidase family protein</fullName>
    </submittedName>
</protein>
<dbReference type="GO" id="GO:0016740">
    <property type="term" value="F:transferase activity"/>
    <property type="evidence" value="ECO:0007669"/>
    <property type="project" value="UniProtKB-KW"/>
</dbReference>
<dbReference type="Pfam" id="PF03734">
    <property type="entry name" value="YkuD"/>
    <property type="match status" value="1"/>
</dbReference>
<dbReference type="InterPro" id="IPR005490">
    <property type="entry name" value="LD_TPept_cat_dom"/>
</dbReference>
<dbReference type="RefSeq" id="WP_317081556.1">
    <property type="nucleotide sequence ID" value="NZ_CP136594.1"/>
</dbReference>
<evidence type="ECO:0000256" key="7">
    <source>
        <dbReference type="PROSITE-ProRule" id="PRU01373"/>
    </source>
</evidence>
<dbReference type="AlphaFoldDB" id="A0AA97HZR7"/>
<evidence type="ECO:0000256" key="5">
    <source>
        <dbReference type="ARBA" id="ARBA00022984"/>
    </source>
</evidence>
<evidence type="ECO:0000313" key="9">
    <source>
        <dbReference type="EMBL" id="WOE75019.1"/>
    </source>
</evidence>
<feature type="domain" description="L,D-TPase catalytic" evidence="8">
    <location>
        <begin position="32"/>
        <end position="170"/>
    </location>
</feature>
<keyword evidence="3" id="KW-0808">Transferase</keyword>
<comment type="similarity">
    <text evidence="2">Belongs to the YkuD family.</text>
</comment>
<keyword evidence="4 7" id="KW-0133">Cell shape</keyword>
<feature type="active site" description="Nucleophile" evidence="7">
    <location>
        <position position="146"/>
    </location>
</feature>
<dbReference type="PROSITE" id="PS52029">
    <property type="entry name" value="LD_TPASE"/>
    <property type="match status" value="1"/>
</dbReference>
<feature type="active site" description="Proton donor/acceptor" evidence="7">
    <location>
        <position position="123"/>
    </location>
</feature>
<keyword evidence="10" id="KW-1185">Reference proteome</keyword>
<name>A0AA97HZR7_9SPHN</name>
<accession>A0AA97HZR7</accession>
<evidence type="ECO:0000256" key="1">
    <source>
        <dbReference type="ARBA" id="ARBA00004752"/>
    </source>
</evidence>
<dbReference type="Gene3D" id="2.40.440.10">
    <property type="entry name" value="L,D-transpeptidase catalytic domain-like"/>
    <property type="match status" value="1"/>
</dbReference>
<dbReference type="EMBL" id="CP136594">
    <property type="protein sequence ID" value="WOE75019.1"/>
    <property type="molecule type" value="Genomic_DNA"/>
</dbReference>
<evidence type="ECO:0000313" key="10">
    <source>
        <dbReference type="Proteomes" id="UP001302429"/>
    </source>
</evidence>
<evidence type="ECO:0000256" key="4">
    <source>
        <dbReference type="ARBA" id="ARBA00022960"/>
    </source>
</evidence>
<keyword evidence="5 7" id="KW-0573">Peptidoglycan synthesis</keyword>
<dbReference type="KEGG" id="acoa:RB602_14465"/>
<organism evidence="9 10">
    <name type="scientific">Alterisphingorhabdus coralli</name>
    <dbReference type="NCBI Taxonomy" id="3071408"/>
    <lineage>
        <taxon>Bacteria</taxon>
        <taxon>Pseudomonadati</taxon>
        <taxon>Pseudomonadota</taxon>
        <taxon>Alphaproteobacteria</taxon>
        <taxon>Sphingomonadales</taxon>
        <taxon>Sphingomonadaceae</taxon>
        <taxon>Alterisphingorhabdus (ex Yan et al. 2024)</taxon>
    </lineage>
</organism>
<evidence type="ECO:0000259" key="8">
    <source>
        <dbReference type="PROSITE" id="PS52029"/>
    </source>
</evidence>
<dbReference type="SUPFAM" id="SSF141523">
    <property type="entry name" value="L,D-transpeptidase catalytic domain-like"/>
    <property type="match status" value="1"/>
</dbReference>
<evidence type="ECO:0000256" key="6">
    <source>
        <dbReference type="ARBA" id="ARBA00023316"/>
    </source>
</evidence>
<reference evidence="9 10" key="1">
    <citation type="submission" date="2023-10" db="EMBL/GenBank/DDBJ databases">
        <title>Complete genome sequence of a Sphingomonadaceae bacterium.</title>
        <authorList>
            <person name="Yan C."/>
        </authorList>
    </citation>
    <scope>NUCLEOTIDE SEQUENCE [LARGE SCALE GENOMIC DNA]</scope>
    <source>
        <strain evidence="9 10">SCSIO 66989</strain>
    </source>
</reference>
<proteinExistence type="inferred from homology"/>
<evidence type="ECO:0000256" key="2">
    <source>
        <dbReference type="ARBA" id="ARBA00005992"/>
    </source>
</evidence>
<dbReference type="PANTHER" id="PTHR36699">
    <property type="entry name" value="LD-TRANSPEPTIDASE"/>
    <property type="match status" value="1"/>
</dbReference>
<dbReference type="GO" id="GO:0004180">
    <property type="term" value="F:carboxypeptidase activity"/>
    <property type="evidence" value="ECO:0007669"/>
    <property type="project" value="UniProtKB-ARBA"/>
</dbReference>
<gene>
    <name evidence="9" type="ORF">RB602_14465</name>
</gene>
<dbReference type="GO" id="GO:0071555">
    <property type="term" value="P:cell wall organization"/>
    <property type="evidence" value="ECO:0007669"/>
    <property type="project" value="UniProtKB-UniRule"/>
</dbReference>
<dbReference type="InterPro" id="IPR038063">
    <property type="entry name" value="Transpep_catalytic_dom"/>
</dbReference>